<keyword evidence="6" id="KW-1133">Transmembrane helix</keyword>
<organism evidence="11 12">
    <name type="scientific">Rhodotorula graminis (strain WP1)</name>
    <dbReference type="NCBI Taxonomy" id="578459"/>
    <lineage>
        <taxon>Eukaryota</taxon>
        <taxon>Fungi</taxon>
        <taxon>Dikarya</taxon>
        <taxon>Basidiomycota</taxon>
        <taxon>Pucciniomycotina</taxon>
        <taxon>Microbotryomycetes</taxon>
        <taxon>Sporidiobolales</taxon>
        <taxon>Sporidiobolaceae</taxon>
        <taxon>Rhodotorula</taxon>
    </lineage>
</organism>
<feature type="repeat" description="Solcar" evidence="8">
    <location>
        <begin position="251"/>
        <end position="336"/>
    </location>
</feature>
<dbReference type="PROSITE" id="PS50920">
    <property type="entry name" value="SOLCAR"/>
    <property type="match status" value="3"/>
</dbReference>
<dbReference type="Proteomes" id="UP000053890">
    <property type="component" value="Unassembled WGS sequence"/>
</dbReference>
<dbReference type="AlphaFoldDB" id="A0A194S9F9"/>
<evidence type="ECO:0000256" key="10">
    <source>
        <dbReference type="SAM" id="MobiDB-lite"/>
    </source>
</evidence>
<dbReference type="OMA" id="HARRYCS"/>
<evidence type="ECO:0000313" key="12">
    <source>
        <dbReference type="Proteomes" id="UP000053890"/>
    </source>
</evidence>
<dbReference type="Pfam" id="PF00153">
    <property type="entry name" value="Mito_carr"/>
    <property type="match status" value="3"/>
</dbReference>
<name>A0A194S9F9_RHOGW</name>
<evidence type="ECO:0000313" key="11">
    <source>
        <dbReference type="EMBL" id="KPV77232.1"/>
    </source>
</evidence>
<feature type="compositionally biased region" description="Low complexity" evidence="10">
    <location>
        <begin position="1"/>
        <end position="22"/>
    </location>
</feature>
<evidence type="ECO:0000256" key="3">
    <source>
        <dbReference type="ARBA" id="ARBA00022448"/>
    </source>
</evidence>
<accession>A0A194S9F9</accession>
<evidence type="ECO:0000256" key="6">
    <source>
        <dbReference type="ARBA" id="ARBA00022989"/>
    </source>
</evidence>
<keyword evidence="12" id="KW-1185">Reference proteome</keyword>
<keyword evidence="7 8" id="KW-0472">Membrane</keyword>
<reference evidence="11 12" key="1">
    <citation type="journal article" date="2015" name="Front. Microbiol.">
        <title>Genome sequence of the plant growth promoting endophytic yeast Rhodotorula graminis WP1.</title>
        <authorList>
            <person name="Firrincieli A."/>
            <person name="Otillar R."/>
            <person name="Salamov A."/>
            <person name="Schmutz J."/>
            <person name="Khan Z."/>
            <person name="Redman R.S."/>
            <person name="Fleck N.D."/>
            <person name="Lindquist E."/>
            <person name="Grigoriev I.V."/>
            <person name="Doty S.L."/>
        </authorList>
    </citation>
    <scope>NUCLEOTIDE SEQUENCE [LARGE SCALE GENOMIC DNA]</scope>
    <source>
        <strain evidence="11 12">WP1</strain>
    </source>
</reference>
<dbReference type="GO" id="GO:0016020">
    <property type="term" value="C:membrane"/>
    <property type="evidence" value="ECO:0007669"/>
    <property type="project" value="UniProtKB-SubCell"/>
</dbReference>
<evidence type="ECO:0000256" key="1">
    <source>
        <dbReference type="ARBA" id="ARBA00004141"/>
    </source>
</evidence>
<dbReference type="RefSeq" id="XP_018273281.1">
    <property type="nucleotide sequence ID" value="XM_018416206.1"/>
</dbReference>
<keyword evidence="3 9" id="KW-0813">Transport</keyword>
<feature type="repeat" description="Solcar" evidence="8">
    <location>
        <begin position="157"/>
        <end position="240"/>
    </location>
</feature>
<feature type="repeat" description="Solcar" evidence="8">
    <location>
        <begin position="50"/>
        <end position="146"/>
    </location>
</feature>
<dbReference type="Gene3D" id="1.50.40.10">
    <property type="entry name" value="Mitochondrial carrier domain"/>
    <property type="match status" value="1"/>
</dbReference>
<evidence type="ECO:0000256" key="4">
    <source>
        <dbReference type="ARBA" id="ARBA00022692"/>
    </source>
</evidence>
<dbReference type="EMBL" id="KQ474075">
    <property type="protein sequence ID" value="KPV77232.1"/>
    <property type="molecule type" value="Genomic_DNA"/>
</dbReference>
<evidence type="ECO:0000256" key="9">
    <source>
        <dbReference type="RuleBase" id="RU000488"/>
    </source>
</evidence>
<evidence type="ECO:0000256" key="2">
    <source>
        <dbReference type="ARBA" id="ARBA00006375"/>
    </source>
</evidence>
<keyword evidence="5" id="KW-0677">Repeat</keyword>
<dbReference type="InterPro" id="IPR018108">
    <property type="entry name" value="MCP_transmembrane"/>
</dbReference>
<dbReference type="STRING" id="578459.A0A194S9F9"/>
<evidence type="ECO:0000256" key="5">
    <source>
        <dbReference type="ARBA" id="ARBA00022737"/>
    </source>
</evidence>
<protein>
    <recommendedName>
        <fullName evidence="13">Mitochondrial carrier</fullName>
    </recommendedName>
</protein>
<evidence type="ECO:0008006" key="13">
    <source>
        <dbReference type="Google" id="ProtNLM"/>
    </source>
</evidence>
<gene>
    <name evidence="11" type="ORF">RHOBADRAFT_52169</name>
</gene>
<dbReference type="InterPro" id="IPR023395">
    <property type="entry name" value="MCP_dom_sf"/>
</dbReference>
<proteinExistence type="inferred from homology"/>
<evidence type="ECO:0000256" key="8">
    <source>
        <dbReference type="PROSITE-ProRule" id="PRU00282"/>
    </source>
</evidence>
<dbReference type="GeneID" id="28976654"/>
<evidence type="ECO:0000256" key="7">
    <source>
        <dbReference type="ARBA" id="ARBA00023136"/>
    </source>
</evidence>
<dbReference type="PANTHER" id="PTHR45618">
    <property type="entry name" value="MITOCHONDRIAL DICARBOXYLATE CARRIER-RELATED"/>
    <property type="match status" value="1"/>
</dbReference>
<sequence>MPHPDALAPAPLYPPGDGLPLHRGPPLAPASRSTGDDSVAHSLADDRVDMSLLLRKIGLAGASNMTGAMVTNPADLIKVRQQLERRLPNADPTSSRPRTTNAWRTLTHMVRAEGIGSIYKGLSGSLLRELSYSGIRMGGYDLVKSTLVKFAPGADPNGFGTKLLGGMGSGMVGAAVANPADLLKVRLQSPAAKGTLRDHASQIYRHEGIKGFYRALVPTTIRAGILTAAQLGTYDHFKHLLKRDFPQHFHEGIRTHLVASGIAGFCCSAASNPIDVIKVRIMSDRTGQYRGSLHCAALLLKNEGPLAFYKGFSMCFWRLWPHSLVSLVVFEQLRKAVGMTAI</sequence>
<comment type="similarity">
    <text evidence="2 9">Belongs to the mitochondrial carrier (TC 2.A.29) family.</text>
</comment>
<dbReference type="OrthoDB" id="756301at2759"/>
<dbReference type="SUPFAM" id="SSF103506">
    <property type="entry name" value="Mitochondrial carrier"/>
    <property type="match status" value="1"/>
</dbReference>
<feature type="region of interest" description="Disordered" evidence="10">
    <location>
        <begin position="1"/>
        <end position="39"/>
    </location>
</feature>
<dbReference type="InterPro" id="IPR050391">
    <property type="entry name" value="Mito_Metabolite_Transporter"/>
</dbReference>
<keyword evidence="4 8" id="KW-0812">Transmembrane</keyword>
<comment type="subcellular location">
    <subcellularLocation>
        <location evidence="1">Membrane</location>
        <topology evidence="1">Multi-pass membrane protein</topology>
    </subcellularLocation>
</comment>